<comment type="caution">
    <text evidence="2">The sequence shown here is derived from an EMBL/GenBank/DDBJ whole genome shotgun (WGS) entry which is preliminary data.</text>
</comment>
<dbReference type="EMBL" id="JAUSQZ010000001">
    <property type="protein sequence ID" value="MDP9830961.1"/>
    <property type="molecule type" value="Genomic_DNA"/>
</dbReference>
<evidence type="ECO:0000313" key="2">
    <source>
        <dbReference type="EMBL" id="MDP9830961.1"/>
    </source>
</evidence>
<dbReference type="Gene3D" id="3.30.450.20">
    <property type="entry name" value="PAS domain"/>
    <property type="match status" value="1"/>
</dbReference>
<dbReference type="Pfam" id="PF08670">
    <property type="entry name" value="MEKHLA"/>
    <property type="match status" value="1"/>
</dbReference>
<feature type="domain" description="MEKHLA" evidence="1">
    <location>
        <begin position="11"/>
        <end position="151"/>
    </location>
</feature>
<dbReference type="SUPFAM" id="SSF55785">
    <property type="entry name" value="PYP-like sensor domain (PAS domain)"/>
    <property type="match status" value="1"/>
</dbReference>
<name>A0ABT9PE32_9ACTN</name>
<reference evidence="2 3" key="1">
    <citation type="submission" date="2023-07" db="EMBL/GenBank/DDBJ databases">
        <title>Sequencing the genomes of 1000 actinobacteria strains.</title>
        <authorList>
            <person name="Klenk H.-P."/>
        </authorList>
    </citation>
    <scope>NUCLEOTIDE SEQUENCE [LARGE SCALE GENOMIC DNA]</scope>
    <source>
        <strain evidence="2 3">DSM 44388</strain>
    </source>
</reference>
<gene>
    <name evidence="2" type="ORF">J2S57_006710</name>
</gene>
<dbReference type="Proteomes" id="UP001235712">
    <property type="component" value="Unassembled WGS sequence"/>
</dbReference>
<keyword evidence="3" id="KW-1185">Reference proteome</keyword>
<protein>
    <recommendedName>
        <fullName evidence="1">MEKHLA domain-containing protein</fullName>
    </recommendedName>
</protein>
<sequence>MSTGMNPRGEEFADLLRRSHVATVGRPLAPEGLSRGELPVWLYVAPFALLAHEFSDDPVFVYANLQAQKLFEYDWDEFTGLPSRLSAGPEDRSARAALLQGVAENGFTDDYRGLRVARSGRQFWIEQVTVWNVPDTGGEPFGQAALIRRWQDA</sequence>
<dbReference type="InterPro" id="IPR013978">
    <property type="entry name" value="MEKHLA"/>
</dbReference>
<evidence type="ECO:0000313" key="3">
    <source>
        <dbReference type="Proteomes" id="UP001235712"/>
    </source>
</evidence>
<dbReference type="InterPro" id="IPR035965">
    <property type="entry name" value="PAS-like_dom_sf"/>
</dbReference>
<organism evidence="2 3">
    <name type="scientific">Kineosporia succinea</name>
    <dbReference type="NCBI Taxonomy" id="84632"/>
    <lineage>
        <taxon>Bacteria</taxon>
        <taxon>Bacillati</taxon>
        <taxon>Actinomycetota</taxon>
        <taxon>Actinomycetes</taxon>
        <taxon>Kineosporiales</taxon>
        <taxon>Kineosporiaceae</taxon>
        <taxon>Kineosporia</taxon>
    </lineage>
</organism>
<accession>A0ABT9PE32</accession>
<proteinExistence type="predicted"/>
<evidence type="ECO:0000259" key="1">
    <source>
        <dbReference type="Pfam" id="PF08670"/>
    </source>
</evidence>
<dbReference type="RefSeq" id="WP_307250271.1">
    <property type="nucleotide sequence ID" value="NZ_JAUSQZ010000001.1"/>
</dbReference>